<comment type="subcellular location">
    <subcellularLocation>
        <location evidence="1">Membrane</location>
        <topology evidence="1">Multi-pass membrane protein</topology>
    </subcellularLocation>
</comment>
<evidence type="ECO:0000256" key="4">
    <source>
        <dbReference type="ARBA" id="ARBA00023136"/>
    </source>
</evidence>
<feature type="transmembrane region" description="Helical" evidence="5">
    <location>
        <begin position="114"/>
        <end position="134"/>
    </location>
</feature>
<reference evidence="8" key="1">
    <citation type="submission" date="2021-12" db="EMBL/GenBank/DDBJ databases">
        <authorList>
            <person name="King R."/>
        </authorList>
    </citation>
    <scope>NUCLEOTIDE SEQUENCE</scope>
</reference>
<sequence>MKELLLLLIFCGVALSTSPCCPNGEIMERRSCGNVTSPLLECPDGRMLLRNIVLKGNKVSTQDTPGYTFVEDPTQYCVGQMYINNSDKSMGLTNVALVCFEKDKIYTNDLETSGILTLISVVFLLATIAVYTYLPQMRDLQGLCYLCTCVSMSLGFLSLGMMQLNTGFGNELCTAAGFLVYAWMMATFFWMNVVCINTFRTILDAAYLQKTERKQYILYSFYAWGCPLLFVIIALITQFVEGNHYRPGFGIDACWFKGRAETWLFFYGPIAILVASNVVMFVLSSYHLWQQTKKYEVNKLNNLKHRFRLSLKLFLVMGINWIFEIASFAHGEQHIIWKIMDTFNCLQGVVIFLLLVVFRRRAIRGLVSENFCLPLTRPLAEKLSPHDDPDDEHILAEETVEVRLN</sequence>
<dbReference type="PANTHER" id="PTHR46953:SF1">
    <property type="entry name" value="G-PROTEIN COUPLED RECEPTOR MTH-LIKE 1-RELATED"/>
    <property type="match status" value="1"/>
</dbReference>
<feature type="transmembrane region" description="Helical" evidence="5">
    <location>
        <begin position="335"/>
        <end position="358"/>
    </location>
</feature>
<dbReference type="PROSITE" id="PS50261">
    <property type="entry name" value="G_PROTEIN_RECEP_F2_4"/>
    <property type="match status" value="1"/>
</dbReference>
<feature type="transmembrane region" description="Helical" evidence="5">
    <location>
        <begin position="309"/>
        <end position="329"/>
    </location>
</feature>
<dbReference type="InterPro" id="IPR017981">
    <property type="entry name" value="GPCR_2-like_7TM"/>
</dbReference>
<dbReference type="Proteomes" id="UP001153292">
    <property type="component" value="Chromosome 17"/>
</dbReference>
<feature type="transmembrane region" description="Helical" evidence="5">
    <location>
        <begin position="176"/>
        <end position="195"/>
    </location>
</feature>
<feature type="chain" id="PRO_5047395793" description="G-protein coupled receptors family 2 profile 2 domain-containing protein" evidence="6">
    <location>
        <begin position="17"/>
        <end position="405"/>
    </location>
</feature>
<gene>
    <name evidence="8" type="ORF">CHILSU_LOCUS3668</name>
</gene>
<dbReference type="Pfam" id="PF00002">
    <property type="entry name" value="7tm_2"/>
    <property type="match status" value="1"/>
</dbReference>
<evidence type="ECO:0000256" key="3">
    <source>
        <dbReference type="ARBA" id="ARBA00022989"/>
    </source>
</evidence>
<feature type="domain" description="G-protein coupled receptors family 2 profile 2" evidence="7">
    <location>
        <begin position="109"/>
        <end position="359"/>
    </location>
</feature>
<dbReference type="Gene3D" id="1.20.1070.10">
    <property type="entry name" value="Rhodopsin 7-helix transmembrane proteins"/>
    <property type="match status" value="1"/>
</dbReference>
<organism evidence="8 9">
    <name type="scientific">Chilo suppressalis</name>
    <name type="common">Asiatic rice borer moth</name>
    <dbReference type="NCBI Taxonomy" id="168631"/>
    <lineage>
        <taxon>Eukaryota</taxon>
        <taxon>Metazoa</taxon>
        <taxon>Ecdysozoa</taxon>
        <taxon>Arthropoda</taxon>
        <taxon>Hexapoda</taxon>
        <taxon>Insecta</taxon>
        <taxon>Pterygota</taxon>
        <taxon>Neoptera</taxon>
        <taxon>Endopterygota</taxon>
        <taxon>Lepidoptera</taxon>
        <taxon>Glossata</taxon>
        <taxon>Ditrysia</taxon>
        <taxon>Pyraloidea</taxon>
        <taxon>Crambidae</taxon>
        <taxon>Crambinae</taxon>
        <taxon>Chilo</taxon>
    </lineage>
</organism>
<feature type="transmembrane region" description="Helical" evidence="5">
    <location>
        <begin position="265"/>
        <end position="289"/>
    </location>
</feature>
<proteinExistence type="predicted"/>
<feature type="transmembrane region" description="Helical" evidence="5">
    <location>
        <begin position="143"/>
        <end position="164"/>
    </location>
</feature>
<accession>A0ABN8L2W0</accession>
<evidence type="ECO:0000256" key="1">
    <source>
        <dbReference type="ARBA" id="ARBA00004141"/>
    </source>
</evidence>
<keyword evidence="4 5" id="KW-0472">Membrane</keyword>
<keyword evidence="3 5" id="KW-1133">Transmembrane helix</keyword>
<dbReference type="InterPro" id="IPR052808">
    <property type="entry name" value="GPCR_Mth-like"/>
</dbReference>
<dbReference type="EMBL" id="OU963910">
    <property type="protein sequence ID" value="CAH2983361.1"/>
    <property type="molecule type" value="Genomic_DNA"/>
</dbReference>
<keyword evidence="6" id="KW-0732">Signal</keyword>
<feature type="signal peptide" evidence="6">
    <location>
        <begin position="1"/>
        <end position="16"/>
    </location>
</feature>
<dbReference type="CDD" id="cd15039">
    <property type="entry name" value="7tmB3_Methuselah-like"/>
    <property type="match status" value="1"/>
</dbReference>
<evidence type="ECO:0000256" key="6">
    <source>
        <dbReference type="SAM" id="SignalP"/>
    </source>
</evidence>
<dbReference type="InterPro" id="IPR000832">
    <property type="entry name" value="GPCR_2_secretin-like"/>
</dbReference>
<keyword evidence="2 5" id="KW-0812">Transmembrane</keyword>
<evidence type="ECO:0000313" key="8">
    <source>
        <dbReference type="EMBL" id="CAH2983361.1"/>
    </source>
</evidence>
<protein>
    <recommendedName>
        <fullName evidence="7">G-protein coupled receptors family 2 profile 2 domain-containing protein</fullName>
    </recommendedName>
</protein>
<evidence type="ECO:0000313" key="9">
    <source>
        <dbReference type="Proteomes" id="UP001153292"/>
    </source>
</evidence>
<evidence type="ECO:0000256" key="5">
    <source>
        <dbReference type="SAM" id="Phobius"/>
    </source>
</evidence>
<evidence type="ECO:0000259" key="7">
    <source>
        <dbReference type="PROSITE" id="PS50261"/>
    </source>
</evidence>
<dbReference type="PANTHER" id="PTHR46953">
    <property type="entry name" value="G-PROTEIN COUPLED RECEPTOR MTH-LIKE 1-RELATED"/>
    <property type="match status" value="1"/>
</dbReference>
<feature type="transmembrane region" description="Helical" evidence="5">
    <location>
        <begin position="216"/>
        <end position="240"/>
    </location>
</feature>
<evidence type="ECO:0000256" key="2">
    <source>
        <dbReference type="ARBA" id="ARBA00022692"/>
    </source>
</evidence>
<keyword evidence="9" id="KW-1185">Reference proteome</keyword>
<name>A0ABN8L2W0_CHISP</name>